<dbReference type="Gene3D" id="3.40.50.1010">
    <property type="entry name" value="5'-nuclease"/>
    <property type="match status" value="1"/>
</dbReference>
<evidence type="ECO:0000256" key="3">
    <source>
        <dbReference type="ARBA" id="ARBA00022722"/>
    </source>
</evidence>
<evidence type="ECO:0000256" key="4">
    <source>
        <dbReference type="ARBA" id="ARBA00022723"/>
    </source>
</evidence>
<evidence type="ECO:0000259" key="9">
    <source>
        <dbReference type="Pfam" id="PF01850"/>
    </source>
</evidence>
<evidence type="ECO:0000256" key="7">
    <source>
        <dbReference type="ARBA" id="ARBA00038093"/>
    </source>
</evidence>
<evidence type="ECO:0000256" key="5">
    <source>
        <dbReference type="ARBA" id="ARBA00022801"/>
    </source>
</evidence>
<dbReference type="GO" id="GO:0016787">
    <property type="term" value="F:hydrolase activity"/>
    <property type="evidence" value="ECO:0007669"/>
    <property type="project" value="UniProtKB-KW"/>
</dbReference>
<keyword evidence="3 8" id="KW-0540">Nuclease</keyword>
<dbReference type="Proteomes" id="UP000253831">
    <property type="component" value="Unassembled WGS sequence"/>
</dbReference>
<evidence type="ECO:0000313" key="10">
    <source>
        <dbReference type="EMBL" id="RDE51623.1"/>
    </source>
</evidence>
<feature type="binding site" evidence="8">
    <location>
        <position position="6"/>
    </location>
    <ligand>
        <name>Mg(2+)</name>
        <dbReference type="ChEBI" id="CHEBI:18420"/>
    </ligand>
</feature>
<sequence>MKYLLDTCTVSDFVKGQPSVLARVKATPPNLIGVSALTRMEVDYGLALNTERAKKLAPILDAFFSTIATLPFDEADAQAAAAIRAALKTQGQPIGAYDVLIAGTGMARGLVVVTSNVGEFKRVSGLQVEDWR</sequence>
<dbReference type="SUPFAM" id="SSF88723">
    <property type="entry name" value="PIN domain-like"/>
    <property type="match status" value="1"/>
</dbReference>
<dbReference type="InterPro" id="IPR022907">
    <property type="entry name" value="VapC_family"/>
</dbReference>
<keyword evidence="6 8" id="KW-0460">Magnesium</keyword>
<keyword evidence="4 8" id="KW-0479">Metal-binding</keyword>
<keyword evidence="2 8" id="KW-1277">Toxin-antitoxin system</keyword>
<gene>
    <name evidence="8" type="primary">vapC</name>
    <name evidence="10" type="ORF">DVS81_05585</name>
</gene>
<accession>A0A369XNB6</accession>
<organism evidence="10 11">
    <name type="scientific">Candidatus Accumulibacter meliphilus</name>
    <dbReference type="NCBI Taxonomy" id="2211374"/>
    <lineage>
        <taxon>Bacteria</taxon>
        <taxon>Pseudomonadati</taxon>
        <taxon>Pseudomonadota</taxon>
        <taxon>Betaproteobacteria</taxon>
        <taxon>Candidatus Accumulibacter</taxon>
    </lineage>
</organism>
<dbReference type="InterPro" id="IPR029060">
    <property type="entry name" value="PIN-like_dom_sf"/>
</dbReference>
<proteinExistence type="inferred from homology"/>
<comment type="similarity">
    <text evidence="7 8">Belongs to the PINc/VapC protein family.</text>
</comment>
<comment type="cofactor">
    <cofactor evidence="1 8">
        <name>Mg(2+)</name>
        <dbReference type="ChEBI" id="CHEBI:18420"/>
    </cofactor>
</comment>
<evidence type="ECO:0000256" key="8">
    <source>
        <dbReference type="HAMAP-Rule" id="MF_00265"/>
    </source>
</evidence>
<evidence type="ECO:0000256" key="2">
    <source>
        <dbReference type="ARBA" id="ARBA00022649"/>
    </source>
</evidence>
<name>A0A369XNB6_9PROT</name>
<dbReference type="GO" id="GO:0000287">
    <property type="term" value="F:magnesium ion binding"/>
    <property type="evidence" value="ECO:0007669"/>
    <property type="project" value="UniProtKB-UniRule"/>
</dbReference>
<protein>
    <recommendedName>
        <fullName evidence="8">Ribonuclease VapC</fullName>
        <shortName evidence="8">RNase VapC</shortName>
        <ecNumber evidence="8">3.1.-.-</ecNumber>
    </recommendedName>
    <alternativeName>
        <fullName evidence="8">Toxin VapC</fullName>
    </alternativeName>
</protein>
<keyword evidence="8" id="KW-0800">Toxin</keyword>
<dbReference type="HAMAP" id="MF_00265">
    <property type="entry name" value="VapC_Nob1"/>
    <property type="match status" value="1"/>
</dbReference>
<reference evidence="10 11" key="1">
    <citation type="submission" date="2018-05" db="EMBL/GenBank/DDBJ databases">
        <title>Integrated omic analyses show evidence that a Ca. Accumulibacter phosphatis strain performs denitrification under micro-aerobic conditions.</title>
        <authorList>
            <person name="Camejo P.Y."/>
            <person name="Katherine M.D."/>
            <person name="Daniel N.R."/>
        </authorList>
    </citation>
    <scope>NUCLEOTIDE SEQUENCE [LARGE SCALE GENOMIC DNA]</scope>
    <source>
        <strain evidence="10">UW-LDO-IC</strain>
    </source>
</reference>
<dbReference type="PANTHER" id="PTHR33653">
    <property type="entry name" value="RIBONUCLEASE VAPC2"/>
    <property type="match status" value="1"/>
</dbReference>
<feature type="domain" description="PIN" evidence="9">
    <location>
        <begin position="3"/>
        <end position="125"/>
    </location>
</feature>
<dbReference type="GO" id="GO:0090729">
    <property type="term" value="F:toxin activity"/>
    <property type="evidence" value="ECO:0007669"/>
    <property type="project" value="UniProtKB-KW"/>
</dbReference>
<evidence type="ECO:0000256" key="6">
    <source>
        <dbReference type="ARBA" id="ARBA00022842"/>
    </source>
</evidence>
<dbReference type="AlphaFoldDB" id="A0A369XNB6"/>
<dbReference type="GO" id="GO:0004540">
    <property type="term" value="F:RNA nuclease activity"/>
    <property type="evidence" value="ECO:0007669"/>
    <property type="project" value="InterPro"/>
</dbReference>
<dbReference type="PANTHER" id="PTHR33653:SF1">
    <property type="entry name" value="RIBONUCLEASE VAPC2"/>
    <property type="match status" value="1"/>
</dbReference>
<dbReference type="InterPro" id="IPR050556">
    <property type="entry name" value="Type_II_TA_system_RNase"/>
</dbReference>
<keyword evidence="5 8" id="KW-0378">Hydrolase</keyword>
<dbReference type="EMBL" id="QPGA01000006">
    <property type="protein sequence ID" value="RDE51623.1"/>
    <property type="molecule type" value="Genomic_DNA"/>
</dbReference>
<evidence type="ECO:0000313" key="11">
    <source>
        <dbReference type="Proteomes" id="UP000253831"/>
    </source>
</evidence>
<dbReference type="InterPro" id="IPR002716">
    <property type="entry name" value="PIN_dom"/>
</dbReference>
<evidence type="ECO:0000256" key="1">
    <source>
        <dbReference type="ARBA" id="ARBA00001946"/>
    </source>
</evidence>
<dbReference type="Pfam" id="PF01850">
    <property type="entry name" value="PIN"/>
    <property type="match status" value="1"/>
</dbReference>
<comment type="function">
    <text evidence="8">Toxic component of a toxin-antitoxin (TA) system. An RNase.</text>
</comment>
<feature type="binding site" evidence="8">
    <location>
        <position position="98"/>
    </location>
    <ligand>
        <name>Mg(2+)</name>
        <dbReference type="ChEBI" id="CHEBI:18420"/>
    </ligand>
</feature>
<comment type="caution">
    <text evidence="10">The sequence shown here is derived from an EMBL/GenBank/DDBJ whole genome shotgun (WGS) entry which is preliminary data.</text>
</comment>
<dbReference type="EC" id="3.1.-.-" evidence="8"/>
<dbReference type="CDD" id="cd18750">
    <property type="entry name" value="PIN_VapC4-5_FitB-like"/>
    <property type="match status" value="1"/>
</dbReference>